<accession>B8M9Z9</accession>
<dbReference type="Pfam" id="PF04082">
    <property type="entry name" value="Fungal_trans"/>
    <property type="match status" value="1"/>
</dbReference>
<sequence>MMNTPGTAKLASKCATPRACDQCKLRKTKCSLSQPCAACTALGFECTFLNPQKKRGPAGHRLSQIRKQQNQARNLAGGSSTNSSSGPLPRTRSTHGTDVSDFQLSPAATMTNTEVIPQMELPNFPQQLGQLDNTQVGFMAMPDERDRTAWTEDPDLESWLPNSFTSQAPSFGFSGSNIFVRTALPPVIDPKISQSSGNMQPGNSPDISMPEVTLTSSSYPQVPNFWPSYISETNLIHWIDLYFDRLHPTLPVLNRSSLFIKILQQEHRQNPQFGAMILSLCAFSLTQPIDISERPTSSSRADQARMMMDEATKMRSSSDFGENPTLEAVLTSFFLFGCLFGSNQHNAARLRLREAVDLASTLGLNDPNTYVDFSGEEKGQRLRTYLVLSVTERAYALQRRHSISFTGRPGYAMRPTDDFLHHATHSLISGIVVHNEKDAAGMMGLALLMEIFDSIDEEILTCWNSRCDASNGKCQILTEAKVLSIYHNLARVSNSSRYNSNDWFDPDHTNLTDLEDNATKTLGSFLTETQCADVLISQKWVQDRLWNLCLSHGLLLPESEHLELRFSYAFHNAERTLELCKTLRISAMEAHGIGIIEKLYNIASSAVMTPYNTGNTGTNIRISDTQMQLLGGHYLKLMETLRGGSHPYTEQYRAQLRSL</sequence>
<dbReference type="CDD" id="cd12148">
    <property type="entry name" value="fungal_TF_MHR"/>
    <property type="match status" value="1"/>
</dbReference>
<evidence type="ECO:0000313" key="8">
    <source>
        <dbReference type="EMBL" id="EED18151.1"/>
    </source>
</evidence>
<dbReference type="Gene3D" id="4.10.240.10">
    <property type="entry name" value="Zn(2)-C6 fungal-type DNA-binding domain"/>
    <property type="match status" value="1"/>
</dbReference>
<evidence type="ECO:0000256" key="6">
    <source>
        <dbReference type="SAM" id="MobiDB-lite"/>
    </source>
</evidence>
<dbReference type="GeneID" id="8104365"/>
<dbReference type="PROSITE" id="PS50048">
    <property type="entry name" value="ZN2_CY6_FUNGAL_2"/>
    <property type="match status" value="1"/>
</dbReference>
<proteinExistence type="predicted"/>
<dbReference type="PANTHER" id="PTHR31668">
    <property type="entry name" value="GLUCOSE TRANSPORT TRANSCRIPTION REGULATOR RGT1-RELATED-RELATED"/>
    <property type="match status" value="1"/>
</dbReference>
<dbReference type="PANTHER" id="PTHR31668:SF30">
    <property type="entry name" value="ZN(II)2CYS6 TRANSCRIPTION FACTOR (EUROFUNG)"/>
    <property type="match status" value="1"/>
</dbReference>
<dbReference type="InterPro" id="IPR007219">
    <property type="entry name" value="XnlR_reg_dom"/>
</dbReference>
<dbReference type="RefSeq" id="XP_002482143.1">
    <property type="nucleotide sequence ID" value="XM_002482098.1"/>
</dbReference>
<dbReference type="SMART" id="SM00066">
    <property type="entry name" value="GAL4"/>
    <property type="match status" value="1"/>
</dbReference>
<protein>
    <submittedName>
        <fullName evidence="8">C6 transcription factor, putative</fullName>
    </submittedName>
</protein>
<dbReference type="GO" id="GO:0003677">
    <property type="term" value="F:DNA binding"/>
    <property type="evidence" value="ECO:0007669"/>
    <property type="project" value="UniProtKB-KW"/>
</dbReference>
<feature type="region of interest" description="Disordered" evidence="6">
    <location>
        <begin position="55"/>
        <end position="102"/>
    </location>
</feature>
<keyword evidence="3" id="KW-0238">DNA-binding</keyword>
<dbReference type="GO" id="GO:0008270">
    <property type="term" value="F:zinc ion binding"/>
    <property type="evidence" value="ECO:0007669"/>
    <property type="project" value="InterPro"/>
</dbReference>
<evidence type="ECO:0000256" key="4">
    <source>
        <dbReference type="ARBA" id="ARBA00023163"/>
    </source>
</evidence>
<dbReference type="AlphaFoldDB" id="B8M9Z9"/>
<dbReference type="InterPro" id="IPR001138">
    <property type="entry name" value="Zn2Cys6_DnaBD"/>
</dbReference>
<keyword evidence="1" id="KW-0479">Metal-binding</keyword>
<gene>
    <name evidence="8" type="ORF">TSTA_119150</name>
</gene>
<dbReference type="GO" id="GO:0000981">
    <property type="term" value="F:DNA-binding transcription factor activity, RNA polymerase II-specific"/>
    <property type="evidence" value="ECO:0007669"/>
    <property type="project" value="InterPro"/>
</dbReference>
<dbReference type="InterPro" id="IPR036864">
    <property type="entry name" value="Zn2-C6_fun-type_DNA-bd_sf"/>
</dbReference>
<dbReference type="PhylomeDB" id="B8M9Z9"/>
<keyword evidence="9" id="KW-1185">Reference proteome</keyword>
<evidence type="ECO:0000256" key="5">
    <source>
        <dbReference type="ARBA" id="ARBA00023242"/>
    </source>
</evidence>
<evidence type="ECO:0000256" key="3">
    <source>
        <dbReference type="ARBA" id="ARBA00023125"/>
    </source>
</evidence>
<dbReference type="EMBL" id="EQ962655">
    <property type="protein sequence ID" value="EED18151.1"/>
    <property type="molecule type" value="Genomic_DNA"/>
</dbReference>
<dbReference type="InParanoid" id="B8M9Z9"/>
<dbReference type="VEuPathDB" id="FungiDB:TSTA_119150"/>
<reference evidence="9" key="1">
    <citation type="journal article" date="2015" name="Genome Announc.">
        <title>Genome sequence of the AIDS-associated pathogen Penicillium marneffei (ATCC18224) and its near taxonomic relative Talaromyces stipitatus (ATCC10500).</title>
        <authorList>
            <person name="Nierman W.C."/>
            <person name="Fedorova-Abrams N.D."/>
            <person name="Andrianopoulos A."/>
        </authorList>
    </citation>
    <scope>NUCLEOTIDE SEQUENCE [LARGE SCALE GENOMIC DNA]</scope>
    <source>
        <strain evidence="9">ATCC 10500 / CBS 375.48 / QM 6759 / NRRL 1006</strain>
    </source>
</reference>
<dbReference type="OMA" id="HPITFWG"/>
<dbReference type="eggNOG" id="ENOG502RKWE">
    <property type="taxonomic scope" value="Eukaryota"/>
</dbReference>
<dbReference type="PROSITE" id="PS00463">
    <property type="entry name" value="ZN2_CY6_FUNGAL_1"/>
    <property type="match status" value="1"/>
</dbReference>
<feature type="compositionally biased region" description="Polar residues" evidence="6">
    <location>
        <begin position="65"/>
        <end position="86"/>
    </location>
</feature>
<keyword evidence="5" id="KW-0539">Nucleus</keyword>
<keyword evidence="4" id="KW-0804">Transcription</keyword>
<evidence type="ECO:0000256" key="2">
    <source>
        <dbReference type="ARBA" id="ARBA00023015"/>
    </source>
</evidence>
<evidence type="ECO:0000256" key="1">
    <source>
        <dbReference type="ARBA" id="ARBA00022723"/>
    </source>
</evidence>
<evidence type="ECO:0000313" key="9">
    <source>
        <dbReference type="Proteomes" id="UP000001745"/>
    </source>
</evidence>
<dbReference type="GO" id="GO:0006351">
    <property type="term" value="P:DNA-templated transcription"/>
    <property type="evidence" value="ECO:0007669"/>
    <property type="project" value="InterPro"/>
</dbReference>
<keyword evidence="2" id="KW-0805">Transcription regulation</keyword>
<name>B8M9Z9_TALSN</name>
<evidence type="ECO:0000259" key="7">
    <source>
        <dbReference type="PROSITE" id="PS50048"/>
    </source>
</evidence>
<dbReference type="InterPro" id="IPR050797">
    <property type="entry name" value="Carb_Metab_Trans_Reg"/>
</dbReference>
<dbReference type="SUPFAM" id="SSF57701">
    <property type="entry name" value="Zn2/Cys6 DNA-binding domain"/>
    <property type="match status" value="1"/>
</dbReference>
<dbReference type="Proteomes" id="UP000001745">
    <property type="component" value="Unassembled WGS sequence"/>
</dbReference>
<dbReference type="Pfam" id="PF00172">
    <property type="entry name" value="Zn_clus"/>
    <property type="match status" value="1"/>
</dbReference>
<dbReference type="STRING" id="441959.B8M9Z9"/>
<dbReference type="HOGENOM" id="CLU_016574_4_0_1"/>
<organism evidence="8 9">
    <name type="scientific">Talaromyces stipitatus (strain ATCC 10500 / CBS 375.48 / QM 6759 / NRRL 1006)</name>
    <name type="common">Penicillium stipitatum</name>
    <dbReference type="NCBI Taxonomy" id="441959"/>
    <lineage>
        <taxon>Eukaryota</taxon>
        <taxon>Fungi</taxon>
        <taxon>Dikarya</taxon>
        <taxon>Ascomycota</taxon>
        <taxon>Pezizomycotina</taxon>
        <taxon>Eurotiomycetes</taxon>
        <taxon>Eurotiomycetidae</taxon>
        <taxon>Eurotiales</taxon>
        <taxon>Trichocomaceae</taxon>
        <taxon>Talaromyces</taxon>
        <taxon>Talaromyces sect. Talaromyces</taxon>
    </lineage>
</organism>
<dbReference type="CDD" id="cd00067">
    <property type="entry name" value="GAL4"/>
    <property type="match status" value="1"/>
</dbReference>
<dbReference type="OrthoDB" id="271595at2759"/>
<feature type="domain" description="Zn(2)-C6 fungal-type" evidence="7">
    <location>
        <begin position="19"/>
        <end position="48"/>
    </location>
</feature>